<evidence type="ECO:0000313" key="7">
    <source>
        <dbReference type="Proteomes" id="UP000215027"/>
    </source>
</evidence>
<keyword evidence="7" id="KW-1185">Reference proteome</keyword>
<evidence type="ECO:0000256" key="2">
    <source>
        <dbReference type="ARBA" id="ARBA00023172"/>
    </source>
</evidence>
<dbReference type="InterPro" id="IPR010998">
    <property type="entry name" value="Integrase_recombinase_N"/>
</dbReference>
<name>A0A160T166_9CHLR</name>
<dbReference type="Proteomes" id="UP000215027">
    <property type="component" value="Chromosome I"/>
</dbReference>
<proteinExistence type="predicted"/>
<evidence type="ECO:0000313" key="6">
    <source>
        <dbReference type="EMBL" id="CUS02205.2"/>
    </source>
</evidence>
<evidence type="ECO:0000259" key="5">
    <source>
        <dbReference type="PROSITE" id="PS51900"/>
    </source>
</evidence>
<dbReference type="Gene3D" id="1.10.150.130">
    <property type="match status" value="1"/>
</dbReference>
<dbReference type="PANTHER" id="PTHR30349">
    <property type="entry name" value="PHAGE INTEGRASE-RELATED"/>
    <property type="match status" value="1"/>
</dbReference>
<keyword evidence="2" id="KW-0233">DNA recombination</keyword>
<dbReference type="Pfam" id="PF00589">
    <property type="entry name" value="Phage_integrase"/>
    <property type="match status" value="1"/>
</dbReference>
<dbReference type="GO" id="GO:0006310">
    <property type="term" value="P:DNA recombination"/>
    <property type="evidence" value="ECO:0007669"/>
    <property type="project" value="UniProtKB-KW"/>
</dbReference>
<gene>
    <name evidence="6" type="ORF">CFX0092_A0324</name>
</gene>
<dbReference type="SUPFAM" id="SSF56349">
    <property type="entry name" value="DNA breaking-rejoining enzymes"/>
    <property type="match status" value="1"/>
</dbReference>
<feature type="domain" description="Core-binding (CB)" evidence="5">
    <location>
        <begin position="23"/>
        <end position="111"/>
    </location>
</feature>
<dbReference type="Gene3D" id="1.10.443.10">
    <property type="entry name" value="Intergrase catalytic core"/>
    <property type="match status" value="1"/>
</dbReference>
<dbReference type="GO" id="GO:0015074">
    <property type="term" value="P:DNA integration"/>
    <property type="evidence" value="ECO:0007669"/>
    <property type="project" value="InterPro"/>
</dbReference>
<sequence>MARHEANLLPISERPLPEGPMWIDEEAFLREAGAQSLKTETTYRSGLRLFADWLQHYRKAGYSRKDAWPLAPGQLTTDVVLEYRGWLLANRAKSTVTTYMAAIVGYLNFLDGYDRLPDTMQLGKLQRQMARRQIERNQAENVIDLDLARQDVPRIVEYYDTLPLPGDNDRYNRRLTVLRDRAIVRMLYSTAARISEVVSLNRANVGHGRAAYATIVGKGNKGRTLHIRAYAREAVVAYLAERGDTNQALFVSHSRNSGDARLSITSVHNVVKRAVNALHLHESLSAHDFRHYRATQLLRAGMPLEVVQEFLGHADVTTTRNIYAPVLGVQVVTEWLDNLDVTPRDALNDPNSGYAVDERVQNILDTL</sequence>
<dbReference type="GO" id="GO:0003677">
    <property type="term" value="F:DNA binding"/>
    <property type="evidence" value="ECO:0007669"/>
    <property type="project" value="UniProtKB-UniRule"/>
</dbReference>
<dbReference type="PANTHER" id="PTHR30349:SF81">
    <property type="entry name" value="TYROSINE RECOMBINASE XERC"/>
    <property type="match status" value="1"/>
</dbReference>
<evidence type="ECO:0000259" key="4">
    <source>
        <dbReference type="PROSITE" id="PS51898"/>
    </source>
</evidence>
<dbReference type="PROSITE" id="PS51900">
    <property type="entry name" value="CB"/>
    <property type="match status" value="1"/>
</dbReference>
<accession>A0A160T166</accession>
<keyword evidence="1 3" id="KW-0238">DNA-binding</keyword>
<dbReference type="PROSITE" id="PS51898">
    <property type="entry name" value="TYR_RECOMBINASE"/>
    <property type="match status" value="1"/>
</dbReference>
<protein>
    <submittedName>
        <fullName evidence="6">Uncharacterized protein</fullName>
    </submittedName>
</protein>
<dbReference type="InterPro" id="IPR044068">
    <property type="entry name" value="CB"/>
</dbReference>
<evidence type="ECO:0000256" key="1">
    <source>
        <dbReference type="ARBA" id="ARBA00023125"/>
    </source>
</evidence>
<dbReference type="EMBL" id="LN890655">
    <property type="protein sequence ID" value="CUS02205.2"/>
    <property type="molecule type" value="Genomic_DNA"/>
</dbReference>
<feature type="domain" description="Tyr recombinase" evidence="4">
    <location>
        <begin position="161"/>
        <end position="337"/>
    </location>
</feature>
<dbReference type="KEGG" id="pbf:CFX0092_A0324"/>
<evidence type="ECO:0000256" key="3">
    <source>
        <dbReference type="PROSITE-ProRule" id="PRU01248"/>
    </source>
</evidence>
<reference evidence="6" key="1">
    <citation type="submission" date="2016-01" db="EMBL/GenBank/DDBJ databases">
        <authorList>
            <person name="Mcilroy J.S."/>
            <person name="Karst M S."/>
            <person name="Albertsen M."/>
        </authorList>
    </citation>
    <scope>NUCLEOTIDE SEQUENCE</scope>
    <source>
        <strain evidence="6">Cfx-K</strain>
    </source>
</reference>
<dbReference type="InterPro" id="IPR050090">
    <property type="entry name" value="Tyrosine_recombinase_XerCD"/>
</dbReference>
<dbReference type="AlphaFoldDB" id="A0A160T166"/>
<dbReference type="InterPro" id="IPR011010">
    <property type="entry name" value="DNA_brk_join_enz"/>
</dbReference>
<organism evidence="6 7">
    <name type="scientific">Candidatus Promineifilum breve</name>
    <dbReference type="NCBI Taxonomy" id="1806508"/>
    <lineage>
        <taxon>Bacteria</taxon>
        <taxon>Bacillati</taxon>
        <taxon>Chloroflexota</taxon>
        <taxon>Ardenticatenia</taxon>
        <taxon>Candidatus Promineifilales</taxon>
        <taxon>Candidatus Promineifilaceae</taxon>
        <taxon>Candidatus Promineifilum</taxon>
    </lineage>
</organism>
<dbReference type="InterPro" id="IPR013762">
    <property type="entry name" value="Integrase-like_cat_sf"/>
</dbReference>
<dbReference type="InterPro" id="IPR002104">
    <property type="entry name" value="Integrase_catalytic"/>
</dbReference>